<evidence type="ECO:0000256" key="1">
    <source>
        <dbReference type="SAM" id="MobiDB-lite"/>
    </source>
</evidence>
<feature type="compositionally biased region" description="Polar residues" evidence="1">
    <location>
        <begin position="285"/>
        <end position="297"/>
    </location>
</feature>
<feature type="compositionally biased region" description="Basic and acidic residues" evidence="1">
    <location>
        <begin position="488"/>
        <end position="513"/>
    </location>
</feature>
<feature type="compositionally biased region" description="Acidic residues" evidence="1">
    <location>
        <begin position="544"/>
        <end position="555"/>
    </location>
</feature>
<reference evidence="2" key="2">
    <citation type="submission" date="2021-01" db="EMBL/GenBank/DDBJ databases">
        <authorList>
            <person name="Schikora-Tamarit M.A."/>
        </authorList>
    </citation>
    <scope>NUCLEOTIDE SEQUENCE</scope>
    <source>
        <strain evidence="2">CBS6075</strain>
    </source>
</reference>
<keyword evidence="3" id="KW-1185">Reference proteome</keyword>
<organism evidence="2 3">
    <name type="scientific">Ogataea philodendri</name>
    <dbReference type="NCBI Taxonomy" id="1378263"/>
    <lineage>
        <taxon>Eukaryota</taxon>
        <taxon>Fungi</taxon>
        <taxon>Dikarya</taxon>
        <taxon>Ascomycota</taxon>
        <taxon>Saccharomycotina</taxon>
        <taxon>Pichiomycetes</taxon>
        <taxon>Pichiales</taxon>
        <taxon>Pichiaceae</taxon>
        <taxon>Ogataea</taxon>
    </lineage>
</organism>
<dbReference type="SUPFAM" id="SSF52833">
    <property type="entry name" value="Thioredoxin-like"/>
    <property type="match status" value="1"/>
</dbReference>
<feature type="region of interest" description="Disordered" evidence="1">
    <location>
        <begin position="403"/>
        <end position="606"/>
    </location>
</feature>
<protein>
    <submittedName>
        <fullName evidence="2">Uncharacterized protein</fullName>
    </submittedName>
</protein>
<evidence type="ECO:0000313" key="3">
    <source>
        <dbReference type="Proteomes" id="UP000769157"/>
    </source>
</evidence>
<dbReference type="RefSeq" id="XP_046059523.1">
    <property type="nucleotide sequence ID" value="XM_046206893.1"/>
</dbReference>
<dbReference type="GeneID" id="70237650"/>
<gene>
    <name evidence="2" type="ORF">OGAPHI_005686</name>
</gene>
<evidence type="ECO:0000313" key="2">
    <source>
        <dbReference type="EMBL" id="KAH3662434.1"/>
    </source>
</evidence>
<feature type="compositionally biased region" description="Polar residues" evidence="1">
    <location>
        <begin position="316"/>
        <end position="331"/>
    </location>
</feature>
<feature type="region of interest" description="Disordered" evidence="1">
    <location>
        <begin position="195"/>
        <end position="351"/>
    </location>
</feature>
<feature type="compositionally biased region" description="Acidic residues" evidence="1">
    <location>
        <begin position="514"/>
        <end position="537"/>
    </location>
</feature>
<dbReference type="InterPro" id="IPR036249">
    <property type="entry name" value="Thioredoxin-like_sf"/>
</dbReference>
<feature type="region of interest" description="Disordered" evidence="1">
    <location>
        <begin position="97"/>
        <end position="142"/>
    </location>
</feature>
<comment type="caution">
    <text evidence="2">The sequence shown here is derived from an EMBL/GenBank/DDBJ whole genome shotgun (WGS) entry which is preliminary data.</text>
</comment>
<feature type="compositionally biased region" description="Basic and acidic residues" evidence="1">
    <location>
        <begin position="97"/>
        <end position="136"/>
    </location>
</feature>
<feature type="compositionally biased region" description="Basic and acidic residues" evidence="1">
    <location>
        <begin position="336"/>
        <end position="351"/>
    </location>
</feature>
<sequence length="886" mass="97735">MDMETEFEGFQKKNTPSLIGSSIRNSSTPSGDLDKDEPESIILDRARSSSRPVVKSNPSTSHLGFISVEDLKAEGGLINDEEGEVLDSILDDEGHFKEDALQFKERQHEEEEQVTHKSHLHHDLPVDPAEDKEHPEIFGGDAGKFLAPAAASSSDLSDFKYKSPAVETPAVEEKEPELIEPQKITTVDDILEKINQGSKDLASEDESTDVRLEEKNVKEPEVPDHSIDVDQEFTAPASMREGSNSKLLRDNPRSRSRAERHGESPFREGVGMFRPHLAKGESYHSGVSNDDYSVGSTDTEHLATERKPRHDPGSVRISNSSSLNYLRSISRSRSRVANDRDAIGKDRGMDQEELKQGGVLMHDGDFSQMADLEDAISNALNIVENTKSVKDGSKFGRQKENILSDLHSSVSPHDLDQVKEEDEDRDVLKEKTNQIQPVAKEVKADEGHPVDEESVEIPLVENTETSPETEIVSASKKSTVDEDQIQLTKKDIDTESVSGEHEEESKEPVKEEAPVEEPEEESEEAPEEQKEEEPAEAEETKESENDDSESSEEPESEPKSAVPTSEKEVVSDSEGASEEPVSAASPVGKLSAQTKELNLKSTEESDDDIDELLKAAEKEQSAKAAPQAGSVYVPRETKMAFEDEPVYIYTSLAGGFQIATRTNRLQTILTANRVKFGFKDLGTDEQAKKIWKRYSGGKTLPARYPTKNAATHGSPTAGFRTVDMIPGPGQIPASPQPTPKRRFPKMNGFGVSLLKLREKSFERNGFFWSSGCCGARSFQMMMFGTMVKSGIMSKEGSNFSGVRMDRNPSTLDGCTIPATNKPSPNTNPALKYVNAWTTVRRVLSVEFLILRARTGRTTLLDTQHNRTRTKSGYDLLKDAAAASTVL</sequence>
<name>A0A9P8T1S3_9ASCO</name>
<dbReference type="EMBL" id="JAEUBE010000378">
    <property type="protein sequence ID" value="KAH3662434.1"/>
    <property type="molecule type" value="Genomic_DNA"/>
</dbReference>
<accession>A0A9P8T1S3</accession>
<reference evidence="2" key="1">
    <citation type="journal article" date="2021" name="Open Biol.">
        <title>Shared evolutionary footprints suggest mitochondrial oxidative damage underlies multiple complex I losses in fungi.</title>
        <authorList>
            <person name="Schikora-Tamarit M.A."/>
            <person name="Marcet-Houben M."/>
            <person name="Nosek J."/>
            <person name="Gabaldon T."/>
        </authorList>
    </citation>
    <scope>NUCLEOTIDE SEQUENCE</scope>
    <source>
        <strain evidence="2">CBS6075</strain>
    </source>
</reference>
<dbReference type="AlphaFoldDB" id="A0A9P8T1S3"/>
<dbReference type="Proteomes" id="UP000769157">
    <property type="component" value="Unassembled WGS sequence"/>
</dbReference>
<feature type="compositionally biased region" description="Basic and acidic residues" evidence="1">
    <location>
        <begin position="298"/>
        <end position="313"/>
    </location>
</feature>
<feature type="compositionally biased region" description="Polar residues" evidence="1">
    <location>
        <begin position="12"/>
        <end position="30"/>
    </location>
</feature>
<feature type="region of interest" description="Disordered" evidence="1">
    <location>
        <begin position="1"/>
        <end position="65"/>
    </location>
</feature>
<feature type="compositionally biased region" description="Basic and acidic residues" evidence="1">
    <location>
        <begin position="208"/>
        <end position="228"/>
    </location>
</feature>
<proteinExistence type="predicted"/>
<dbReference type="OrthoDB" id="9932926at2759"/>
<dbReference type="Gene3D" id="3.40.30.10">
    <property type="entry name" value="Glutaredoxin"/>
    <property type="match status" value="1"/>
</dbReference>
<feature type="compositionally biased region" description="Basic and acidic residues" evidence="1">
    <location>
        <begin position="440"/>
        <end position="451"/>
    </location>
</feature>
<feature type="compositionally biased region" description="Basic and acidic residues" evidence="1">
    <location>
        <begin position="247"/>
        <end position="266"/>
    </location>
</feature>